<proteinExistence type="inferred from homology"/>
<dbReference type="PANTHER" id="PTHR40094:SF1">
    <property type="entry name" value="UBIQUITIN DOMAIN-CONTAINING PROTEIN"/>
    <property type="match status" value="1"/>
</dbReference>
<dbReference type="InterPro" id="IPR008930">
    <property type="entry name" value="Terpenoid_cyclase/PrenylTrfase"/>
</dbReference>
<dbReference type="InterPro" id="IPR041203">
    <property type="entry name" value="Bact_A2M_MG5"/>
</dbReference>
<dbReference type="PANTHER" id="PTHR40094">
    <property type="entry name" value="ALPHA-2-MACROGLOBULIN HOMOLOG"/>
    <property type="match status" value="1"/>
</dbReference>
<keyword evidence="2" id="KW-0732">Signal</keyword>
<dbReference type="InterPro" id="IPR041462">
    <property type="entry name" value="Bact_A2M_MG6"/>
</dbReference>
<evidence type="ECO:0008006" key="8">
    <source>
        <dbReference type="Google" id="ProtNLM"/>
    </source>
</evidence>
<protein>
    <recommendedName>
        <fullName evidence="8">Alpha-2-macroglobulin</fullName>
    </recommendedName>
</protein>
<dbReference type="InterPro" id="IPR011626">
    <property type="entry name" value="Alpha-macroglobulin_TED"/>
</dbReference>
<dbReference type="Gene3D" id="2.60.40.1930">
    <property type="match status" value="1"/>
</dbReference>
<dbReference type="InterPro" id="IPR051802">
    <property type="entry name" value="YfhM-like"/>
</dbReference>
<feature type="compositionally biased region" description="Polar residues" evidence="3">
    <location>
        <begin position="411"/>
        <end position="425"/>
    </location>
</feature>
<dbReference type="Gene3D" id="1.50.10.20">
    <property type="match status" value="1"/>
</dbReference>
<evidence type="ECO:0000313" key="6">
    <source>
        <dbReference type="EMBL" id="SMF40960.1"/>
    </source>
</evidence>
<dbReference type="Pfam" id="PF17972">
    <property type="entry name" value="bMG5"/>
    <property type="match status" value="1"/>
</dbReference>
<evidence type="ECO:0000313" key="7">
    <source>
        <dbReference type="Proteomes" id="UP000192907"/>
    </source>
</evidence>
<dbReference type="Proteomes" id="UP000192907">
    <property type="component" value="Unassembled WGS sequence"/>
</dbReference>
<feature type="region of interest" description="Disordered" evidence="3">
    <location>
        <begin position="411"/>
        <end position="435"/>
    </location>
</feature>
<dbReference type="EMBL" id="FWZT01000012">
    <property type="protein sequence ID" value="SMF40960.1"/>
    <property type="molecule type" value="Genomic_DNA"/>
</dbReference>
<dbReference type="Pfam" id="PF11974">
    <property type="entry name" value="bMG3"/>
    <property type="match status" value="1"/>
</dbReference>
<dbReference type="Pfam" id="PF07678">
    <property type="entry name" value="TED_complement"/>
    <property type="match status" value="1"/>
</dbReference>
<dbReference type="Pfam" id="PF17962">
    <property type="entry name" value="bMG6"/>
    <property type="match status" value="1"/>
</dbReference>
<dbReference type="STRING" id="1513793.SAMN06296036_112116"/>
<evidence type="ECO:0000256" key="1">
    <source>
        <dbReference type="ARBA" id="ARBA00010556"/>
    </source>
</evidence>
<dbReference type="Pfam" id="PF00207">
    <property type="entry name" value="A2M"/>
    <property type="match status" value="1"/>
</dbReference>
<sequence length="1802" mass="201600">MPSSSNGSASNQSQGLFTLVESLPEGEILRTSKIEVKFKKPIQESSTGTVTPSWEFEPKIDGTSQWLDGKTLLFSPDKPLKPSQKYIGKLRLGDSPSQLLNFSFQVLRQNIDLKFEDLKLLPNSQSYVLQGEVSTSQFSEDGLVEDFIKAHQSGTPLALTWDHREGGRYHRFTIADIARKNEVSALELEWNGEALGAKTSGRKRIEVPPLNMLTVISAKTFTREQSYVELSFSQAVDPNQDMTGLVRLDGVSLKPVVEGSIIKLFVDETFNETKTLRVSEGLKGADGSTLKAPFEQALTFQALKPGIRFHEQANIIPYANQALLPFESVQLHSIQVTAFRIDERNIPQFLQVNNLDDGYELKRVGRFVWRKTVTLQGDVSSWQRRFIDVTEVTQKYPGSLFRFILTANRGNSSYSCQPNESSPSTEPGYKDSDQQAGYSAWNSYVPVQSWNHRHDPCHDSYYQSKQFLRKEKNIFVSDIGVIAKANEKNQFDLVVNSFRDSEPVSGASLAFYNFQNQLMHTGESDQQGFYSVELPSRPFLIVASKGKNKSYLKVNSRSQLSVAHFDVSGHKVQKGLNGFIYGERGVWRPGDDIYLTFIGLGKPQGSQVTLDFFNPSGVLVNTYNPSRALNDFYSFKISTDKGAKTGNWKATVNYGGVAFHKTIKVEMVRPNRLKMNLSTEDTLVLGRETSMKLESQWLHGAPASQLKADVKVKLKPNGLGFESFDRFTFQDPSRRFELSQAKTIFEGKLNETGAASFKTRLVKVEDAPGRLNASFELRVFEKSGAFSIGSKSVDVHPYSHYVGIQVPKGDEARGMLLTDKEHPLSIVTVDRFGQPSPGRKISVNLFKISWKWWWDKSKDNWANFSSSRHVQSILSGQLRSKGKNAQANWPFQIKYPDWGRYLIKACDVESGHCAAKVIYMDWPGWAGRAAEKGSDAATRLQISSSKKSWTVGEDAEVFFPATTHGRFLLSLENGSEVLDKRWIEAKPGKNRVSFKISPEMAPNIFAHITLIQPYSDRENDHPLRMYGVIPILVNNPETTLSPVITTSDVWKPNSPVEIEISEENAKAMTYTIAVVDEGLLGLTNYSSPNPHGHFYQKAALGVKTWDQFDHVIGAYGAELEQIIGIGGDGNANKEATENDANRFPPFIRFLGPFSLAAGDKQEHLVEIPNYMGEARIMVTAGAERAFGNQEKSVPVKDDVVLLVDGPRVLRPGEVAHLPVSVFNTADVDSQVNLKFKSNARLKLLGLADMTLDIRKGEDKVALIPVQVSEGTKPGTLEVIAEARGQVYQQKISIPIEIPNPVIQRVSQQAIEKGGSWNVDLEPFGIEGSNELLVEASSIPPLQLDRRLHYLIKYPHGCLEQTTSGAFPQLYVDRLMDLDETVKKSIEVHIKSAIAKIASFQTSSGAFTRWMGDDEIDPWASIYAAHFLLEAETAGYHVSAELRHRWVNFQKDQANRWTPLRTGQSQLIQAYRLAVLALAKQADLGAMNRLREIIRPRSAASAQLATAYAIIGQKEVATDLLSSDSIHLSSYREHKETYGSRLRDQAILLMSYGALSNRTLGMKLVKEMSDELNSGSWLSTQETAFALMAIAKFLGPEEMSKKLSIAMNIGEQTETIISDRAIWQKQYPDFRKPLLAVFENKSTNPVFLNIVRRGTPPMGDEQALNQGLEMTLKLVVDQKELNALSGDLRVRHGSDLQAKVTIRNPSRKDYKSIALTHIFPSGFEVKNERLQTEKSETDQADYVDIRDDRTLTYFDLPSGGQKSFNVDFNAAYPGRFYYPAIQSELMYEGEINSNTKGFWIDIE</sequence>
<organism evidence="6 7">
    <name type="scientific">Pseudobacteriovorax antillogorgiicola</name>
    <dbReference type="NCBI Taxonomy" id="1513793"/>
    <lineage>
        <taxon>Bacteria</taxon>
        <taxon>Pseudomonadati</taxon>
        <taxon>Bdellovibrionota</taxon>
        <taxon>Oligoflexia</taxon>
        <taxon>Oligoflexales</taxon>
        <taxon>Pseudobacteriovoracaceae</taxon>
        <taxon>Pseudobacteriovorax</taxon>
    </lineage>
</organism>
<dbReference type="InterPro" id="IPR002890">
    <property type="entry name" value="MG2"/>
</dbReference>
<dbReference type="InterPro" id="IPR011625">
    <property type="entry name" value="A2M_N_BRD"/>
</dbReference>
<accession>A0A1Y6C992</accession>
<dbReference type="SMART" id="SM01360">
    <property type="entry name" value="A2M"/>
    <property type="match status" value="1"/>
</dbReference>
<dbReference type="InterPro" id="IPR001599">
    <property type="entry name" value="Macroglobln_a2"/>
</dbReference>
<gene>
    <name evidence="6" type="ORF">SAMN06296036_112116</name>
</gene>
<dbReference type="InterPro" id="IPR041246">
    <property type="entry name" value="Bact_MG10"/>
</dbReference>
<dbReference type="GO" id="GO:0004866">
    <property type="term" value="F:endopeptidase inhibitor activity"/>
    <property type="evidence" value="ECO:0007669"/>
    <property type="project" value="InterPro"/>
</dbReference>
<dbReference type="SMART" id="SM01359">
    <property type="entry name" value="A2M_N_2"/>
    <property type="match status" value="1"/>
</dbReference>
<name>A0A1Y6C992_9BACT</name>
<dbReference type="InterPro" id="IPR021868">
    <property type="entry name" value="Alpha_2_Macroglob_MG3"/>
</dbReference>
<dbReference type="SMART" id="SM01419">
    <property type="entry name" value="Thiol-ester_cl"/>
    <property type="match status" value="1"/>
</dbReference>
<dbReference type="Pfam" id="PF01835">
    <property type="entry name" value="MG2"/>
    <property type="match status" value="1"/>
</dbReference>
<dbReference type="Pfam" id="PF17973">
    <property type="entry name" value="bMG10"/>
    <property type="match status" value="1"/>
</dbReference>
<evidence type="ECO:0000259" key="5">
    <source>
        <dbReference type="SMART" id="SM01360"/>
    </source>
</evidence>
<dbReference type="SUPFAM" id="SSF48239">
    <property type="entry name" value="Terpenoid cyclases/Protein prenyltransferases"/>
    <property type="match status" value="1"/>
</dbReference>
<dbReference type="CDD" id="cd02891">
    <property type="entry name" value="A2M_like"/>
    <property type="match status" value="1"/>
</dbReference>
<dbReference type="GO" id="GO:0005615">
    <property type="term" value="C:extracellular space"/>
    <property type="evidence" value="ECO:0007669"/>
    <property type="project" value="InterPro"/>
</dbReference>
<evidence type="ECO:0000256" key="3">
    <source>
        <dbReference type="SAM" id="MobiDB-lite"/>
    </source>
</evidence>
<dbReference type="InterPro" id="IPR047565">
    <property type="entry name" value="Alpha-macroglob_thiol-ester_cl"/>
</dbReference>
<dbReference type="Pfam" id="PF07703">
    <property type="entry name" value="A2M_BRD"/>
    <property type="match status" value="1"/>
</dbReference>
<comment type="similarity">
    <text evidence="1">Belongs to the protease inhibitor I39 (alpha-2-macroglobulin) family. Bacterial alpha-2-macroglobulin subfamily.</text>
</comment>
<reference evidence="7" key="1">
    <citation type="submission" date="2017-04" db="EMBL/GenBank/DDBJ databases">
        <authorList>
            <person name="Varghese N."/>
            <person name="Submissions S."/>
        </authorList>
    </citation>
    <scope>NUCLEOTIDE SEQUENCE [LARGE SCALE GENOMIC DNA]</scope>
    <source>
        <strain evidence="7">RKEM611</strain>
    </source>
</reference>
<feature type="domain" description="Alpha-2-macroglobulin" evidence="5">
    <location>
        <begin position="1148"/>
        <end position="1235"/>
    </location>
</feature>
<feature type="domain" description="Alpha-2-macroglobulin bait region" evidence="4">
    <location>
        <begin position="940"/>
        <end position="1082"/>
    </location>
</feature>
<evidence type="ECO:0000256" key="2">
    <source>
        <dbReference type="ARBA" id="ARBA00022729"/>
    </source>
</evidence>
<keyword evidence="7" id="KW-1185">Reference proteome</keyword>
<evidence type="ECO:0000259" key="4">
    <source>
        <dbReference type="SMART" id="SM01359"/>
    </source>
</evidence>